<accession>A0ABT7L8T9</accession>
<name>A0ABT7L8T9_9BACI</name>
<feature type="transmembrane region" description="Helical" evidence="1">
    <location>
        <begin position="137"/>
        <end position="154"/>
    </location>
</feature>
<feature type="transmembrane region" description="Helical" evidence="1">
    <location>
        <begin position="213"/>
        <end position="231"/>
    </location>
</feature>
<keyword evidence="1" id="KW-0472">Membrane</keyword>
<dbReference type="EMBL" id="JASTZU010000058">
    <property type="protein sequence ID" value="MDL4842273.1"/>
    <property type="molecule type" value="Genomic_DNA"/>
</dbReference>
<organism evidence="3 4">
    <name type="scientific">Aquibacillus rhizosphaerae</name>
    <dbReference type="NCBI Taxonomy" id="3051431"/>
    <lineage>
        <taxon>Bacteria</taxon>
        <taxon>Bacillati</taxon>
        <taxon>Bacillota</taxon>
        <taxon>Bacilli</taxon>
        <taxon>Bacillales</taxon>
        <taxon>Bacillaceae</taxon>
        <taxon>Aquibacillus</taxon>
    </lineage>
</organism>
<keyword evidence="1" id="KW-1133">Transmembrane helix</keyword>
<protein>
    <recommendedName>
        <fullName evidence="2">DUF6677 domain-containing protein</fullName>
    </recommendedName>
</protein>
<feature type="transmembrane region" description="Helical" evidence="1">
    <location>
        <begin position="299"/>
        <end position="320"/>
    </location>
</feature>
<dbReference type="Proteomes" id="UP001235343">
    <property type="component" value="Unassembled WGS sequence"/>
</dbReference>
<evidence type="ECO:0000313" key="3">
    <source>
        <dbReference type="EMBL" id="MDL4842273.1"/>
    </source>
</evidence>
<sequence length="369" mass="41988">MKKSPFLAFILAFIPGCGHLYIGRKGRGVVYPILFFGSIFLALAFGFIIGGNPVFIFIALGGLIWGINMLDIIITLIARSQVTSSTVPQHKVNEGDNKQFLSSDLDDNNQQERFYTILLSFIPGVGHFHMGLNQRGLTLLAGFFGIITMVFFVSVLTSSVFLIFLLALPIIWIYSLFDVIQLLNKKQAGEPLQDKTIMDDFNNLREEGKKSKMLATLLSIFPGAGHMYLGLQKRGLQLMAGFLLSIYILDVLRLSLFLFLIPIIWFYSFFDALQRVNRVDQAELEDVPVIRYLINHQKWLGVGLILLGCFYLFDTIMLPTLSYYFQSTFQLDIRYYYNQYFQISLVSLLFIFGGFKLIIGSKKSKEESK</sequence>
<feature type="transmembrane region" description="Helical" evidence="1">
    <location>
        <begin position="160"/>
        <end position="177"/>
    </location>
</feature>
<feature type="transmembrane region" description="Helical" evidence="1">
    <location>
        <begin position="55"/>
        <end position="78"/>
    </location>
</feature>
<keyword evidence="1" id="KW-0812">Transmembrane</keyword>
<dbReference type="Pfam" id="PF20382">
    <property type="entry name" value="DUF6677"/>
    <property type="match status" value="1"/>
</dbReference>
<dbReference type="RefSeq" id="WP_285933556.1">
    <property type="nucleotide sequence ID" value="NZ_JASTZU010000058.1"/>
</dbReference>
<feature type="domain" description="DUF6677" evidence="2">
    <location>
        <begin position="13"/>
        <end position="57"/>
    </location>
</feature>
<proteinExistence type="predicted"/>
<feature type="transmembrane region" description="Helical" evidence="1">
    <location>
        <begin position="29"/>
        <end position="49"/>
    </location>
</feature>
<dbReference type="InterPro" id="IPR046499">
    <property type="entry name" value="DUF6677"/>
</dbReference>
<feature type="transmembrane region" description="Helical" evidence="1">
    <location>
        <begin position="251"/>
        <end position="270"/>
    </location>
</feature>
<evidence type="ECO:0000313" key="4">
    <source>
        <dbReference type="Proteomes" id="UP001235343"/>
    </source>
</evidence>
<feature type="transmembrane region" description="Helical" evidence="1">
    <location>
        <begin position="6"/>
        <end position="22"/>
    </location>
</feature>
<comment type="caution">
    <text evidence="3">The sequence shown here is derived from an EMBL/GenBank/DDBJ whole genome shotgun (WGS) entry which is preliminary data.</text>
</comment>
<keyword evidence="4" id="KW-1185">Reference proteome</keyword>
<evidence type="ECO:0000259" key="2">
    <source>
        <dbReference type="Pfam" id="PF20382"/>
    </source>
</evidence>
<reference evidence="3 4" key="1">
    <citation type="submission" date="2023-06" db="EMBL/GenBank/DDBJ databases">
        <title>Aquibacillus rhizosphaerae LR5S19.</title>
        <authorList>
            <person name="Sun J.-Q."/>
        </authorList>
    </citation>
    <scope>NUCLEOTIDE SEQUENCE [LARGE SCALE GENOMIC DNA]</scope>
    <source>
        <strain evidence="3 4">LR5S19</strain>
    </source>
</reference>
<gene>
    <name evidence="3" type="ORF">QQS35_17685</name>
</gene>
<evidence type="ECO:0000256" key="1">
    <source>
        <dbReference type="SAM" id="Phobius"/>
    </source>
</evidence>
<feature type="transmembrane region" description="Helical" evidence="1">
    <location>
        <begin position="340"/>
        <end position="359"/>
    </location>
</feature>